<organism evidence="2 3">
    <name type="scientific">Serpentinimonas maccroryi</name>
    <dbReference type="NCBI Taxonomy" id="1458426"/>
    <lineage>
        <taxon>Bacteria</taxon>
        <taxon>Pseudomonadati</taxon>
        <taxon>Pseudomonadota</taxon>
        <taxon>Betaproteobacteria</taxon>
        <taxon>Burkholderiales</taxon>
        <taxon>Comamonadaceae</taxon>
        <taxon>Serpentinimonas</taxon>
    </lineage>
</organism>
<accession>A0A060P0B9</accession>
<dbReference type="EMBL" id="AP014569">
    <property type="protein sequence ID" value="BAO84589.1"/>
    <property type="molecule type" value="Genomic_DNA"/>
</dbReference>
<keyword evidence="1" id="KW-0732">Signal</keyword>
<keyword evidence="3" id="KW-1185">Reference proteome</keyword>
<feature type="signal peptide" evidence="1">
    <location>
        <begin position="1"/>
        <end position="23"/>
    </location>
</feature>
<dbReference type="KEGG" id="cbab:SMCB_2361"/>
<gene>
    <name evidence="2" type="ORF">SMCB_2361</name>
</gene>
<reference evidence="2 3" key="1">
    <citation type="journal article" date="2014" name="Nat. Commun.">
        <title>Physiological and genomic features of highly alkaliphilic hydrogen-utilizing Betaproteobacteria from a continental serpentinizing site.</title>
        <authorList>
            <person name="Suzuki S."/>
            <person name="Kuenen J.G."/>
            <person name="Schipper K."/>
            <person name="van der Velde S."/>
            <person name="Ishii S."/>
            <person name="Wu A."/>
            <person name="Sorokin D.Y."/>
            <person name="Tenney A."/>
            <person name="Meng X.Y."/>
            <person name="Morrill P.L."/>
            <person name="Kamagata Y."/>
            <person name="Muyzer G."/>
            <person name="Nealson K.H."/>
        </authorList>
    </citation>
    <scope>NUCLEOTIDE SEQUENCE [LARGE SCALE GENOMIC DNA]</scope>
    <source>
        <strain evidence="2 3">B1</strain>
    </source>
</reference>
<dbReference type="RefSeq" id="WP_045537211.1">
    <property type="nucleotide sequence ID" value="NZ_AP014569.1"/>
</dbReference>
<evidence type="ECO:0000313" key="3">
    <source>
        <dbReference type="Proteomes" id="UP000066014"/>
    </source>
</evidence>
<name>A0A060P0B9_9BURK</name>
<dbReference type="Proteomes" id="UP000066014">
    <property type="component" value="Chromosome"/>
</dbReference>
<feature type="chain" id="PRO_5001584991" evidence="1">
    <location>
        <begin position="24"/>
        <end position="113"/>
    </location>
</feature>
<sequence>MHKHIRFWLLLLASLWFAAGAWAQSYYVDITNRTGFVITHIYISPADSSSWEADVLGNKVLARDATQRVTLNGYRSPIFDIKLVDTDGDTYTYWKVDVSKRDIVARPEHLDRR</sequence>
<dbReference type="AlphaFoldDB" id="A0A060P0B9"/>
<evidence type="ECO:0000256" key="1">
    <source>
        <dbReference type="SAM" id="SignalP"/>
    </source>
</evidence>
<proteinExistence type="predicted"/>
<evidence type="ECO:0000313" key="2">
    <source>
        <dbReference type="EMBL" id="BAO84589.1"/>
    </source>
</evidence>
<dbReference type="STRING" id="1458426.SMCB_2361"/>
<protein>
    <submittedName>
        <fullName evidence="2">Uncharacterized protein</fullName>
    </submittedName>
</protein>
<dbReference type="HOGENOM" id="CLU_139214_1_0_4"/>